<dbReference type="STRING" id="29760.F6HK51"/>
<reference evidence="3" key="1">
    <citation type="journal article" date="2007" name="Nature">
        <title>The grapevine genome sequence suggests ancestral hexaploidization in major angiosperm phyla.</title>
        <authorList>
            <consortium name="The French-Italian Public Consortium for Grapevine Genome Characterization."/>
            <person name="Jaillon O."/>
            <person name="Aury J.-M."/>
            <person name="Noel B."/>
            <person name="Policriti A."/>
            <person name="Clepet C."/>
            <person name="Casagrande A."/>
            <person name="Choisne N."/>
            <person name="Aubourg S."/>
            <person name="Vitulo N."/>
            <person name="Jubin C."/>
            <person name="Vezzi A."/>
            <person name="Legeai F."/>
            <person name="Hugueney P."/>
            <person name="Dasilva C."/>
            <person name="Horner D."/>
            <person name="Mica E."/>
            <person name="Jublot D."/>
            <person name="Poulain J."/>
            <person name="Bruyere C."/>
            <person name="Billault A."/>
            <person name="Segurens B."/>
            <person name="Gouyvenoux M."/>
            <person name="Ugarte E."/>
            <person name="Cattonaro F."/>
            <person name="Anthouard V."/>
            <person name="Vico V."/>
            <person name="Del Fabbro C."/>
            <person name="Alaux M."/>
            <person name="Di Gaspero G."/>
            <person name="Dumas V."/>
            <person name="Felice N."/>
            <person name="Paillard S."/>
            <person name="Juman I."/>
            <person name="Moroldo M."/>
            <person name="Scalabrin S."/>
            <person name="Canaguier A."/>
            <person name="Le Clainche I."/>
            <person name="Malacrida G."/>
            <person name="Durand E."/>
            <person name="Pesole G."/>
            <person name="Laucou V."/>
            <person name="Chatelet P."/>
            <person name="Merdinoglu D."/>
            <person name="Delledonne M."/>
            <person name="Pezzotti M."/>
            <person name="Lecharny A."/>
            <person name="Scarpelli C."/>
            <person name="Artiguenave F."/>
            <person name="Pe M.E."/>
            <person name="Valle G."/>
            <person name="Morgante M."/>
            <person name="Caboche M."/>
            <person name="Adam-Blondon A.-F."/>
            <person name="Weissenbach J."/>
            <person name="Quetier F."/>
            <person name="Wincker P."/>
        </authorList>
    </citation>
    <scope>NUCLEOTIDE SEQUENCE [LARGE SCALE GENOMIC DNA]</scope>
    <source>
        <strain evidence="3">cv. Pinot noir / PN40024</strain>
    </source>
</reference>
<dbReference type="PaxDb" id="29760-VIT_12s0035g00780.t01"/>
<name>F6HK51_VITVI</name>
<dbReference type="PANTHER" id="PTHR10855">
    <property type="entry name" value="26S PROTEASOME NON-ATPASE REGULATORY SUBUNIT 12/COP9 SIGNALOSOME COMPLEX SUBUNIT 4"/>
    <property type="match status" value="1"/>
</dbReference>
<dbReference type="PANTHER" id="PTHR10855:SF1">
    <property type="entry name" value="26S PROTEASOME NON-ATPASE REGULATORY SUBUNIT 12"/>
    <property type="match status" value="1"/>
</dbReference>
<dbReference type="OrthoDB" id="268763at2759"/>
<dbReference type="Pfam" id="PF22241">
    <property type="entry name" value="PSMD12-CSN4_N"/>
    <property type="match status" value="1"/>
</dbReference>
<evidence type="ECO:0000313" key="3">
    <source>
        <dbReference type="Proteomes" id="UP000009183"/>
    </source>
</evidence>
<organism evidence="2 3">
    <name type="scientific">Vitis vinifera</name>
    <name type="common">Grape</name>
    <dbReference type="NCBI Taxonomy" id="29760"/>
    <lineage>
        <taxon>Eukaryota</taxon>
        <taxon>Viridiplantae</taxon>
        <taxon>Streptophyta</taxon>
        <taxon>Embryophyta</taxon>
        <taxon>Tracheophyta</taxon>
        <taxon>Spermatophyta</taxon>
        <taxon>Magnoliopsida</taxon>
        <taxon>eudicotyledons</taxon>
        <taxon>Gunneridae</taxon>
        <taxon>Pentapetalae</taxon>
        <taxon>rosids</taxon>
        <taxon>Vitales</taxon>
        <taxon>Vitaceae</taxon>
        <taxon>Viteae</taxon>
        <taxon>Vitis</taxon>
    </lineage>
</organism>
<feature type="domain" description="PSMD12/CSN4-like N-terminal" evidence="1">
    <location>
        <begin position="15"/>
        <end position="89"/>
    </location>
</feature>
<evidence type="ECO:0000259" key="1">
    <source>
        <dbReference type="Pfam" id="PF22241"/>
    </source>
</evidence>
<accession>F6HK51</accession>
<dbReference type="eggNOG" id="KOG1498">
    <property type="taxonomic scope" value="Eukaryota"/>
</dbReference>
<dbReference type="InParanoid" id="F6HK51"/>
<dbReference type="HOGENOM" id="CLU_187201_0_0_1"/>
<gene>
    <name evidence="2" type="ordered locus">VIT_12s0035g00780</name>
</gene>
<dbReference type="InterPro" id="IPR054559">
    <property type="entry name" value="PSMD12-CSN4-like_N"/>
</dbReference>
<evidence type="ECO:0000313" key="2">
    <source>
        <dbReference type="EMBL" id="CCB55054.1"/>
    </source>
</evidence>
<dbReference type="Proteomes" id="UP000009183">
    <property type="component" value="Chromosome 12"/>
</dbReference>
<dbReference type="AlphaFoldDB" id="F6HK51"/>
<keyword evidence="3" id="KW-1185">Reference proteome</keyword>
<sequence>MEAQHNLKAETEAPLNVEKQIRLTGDVSGTKNNVIDILQLCFEARAWKTLNDQIALLWKRRDQLKQAVTAMVQQTMLYIDQTPDIETKIGPI</sequence>
<protein>
    <recommendedName>
        <fullName evidence="1">PSMD12/CSN4-like N-terminal domain-containing protein</fullName>
    </recommendedName>
</protein>
<dbReference type="EMBL" id="FN595990">
    <property type="protein sequence ID" value="CCB55054.1"/>
    <property type="molecule type" value="Genomic_DNA"/>
</dbReference>
<proteinExistence type="predicted"/>
<dbReference type="InterPro" id="IPR040134">
    <property type="entry name" value="PSMD12/CSN4"/>
</dbReference>